<sequence length="179" mass="20943">MRTGERRRERDCDYRLEYQEKRGIPRCTARARLAARADIGIISMQKMRQSFVNFKLPRVARDNAKSASPRCARICKPNGSPYKNIEEYIHQFLFKTRSKYKAGMYVCISQLMRHRIRDPDYIANKGASSRASKKKVELTTLFPELTFEIITGNSRKRQDTFIFQIAEARIGPFDKFSTF</sequence>
<evidence type="ECO:0000313" key="1">
    <source>
        <dbReference type="EMBL" id="KAL0133024.1"/>
    </source>
</evidence>
<reference evidence="1 2" key="1">
    <citation type="submission" date="2023-03" db="EMBL/GenBank/DDBJ databases">
        <title>High recombination rates correlate with genetic variation in Cardiocondyla obscurior ants.</title>
        <authorList>
            <person name="Errbii M."/>
        </authorList>
    </citation>
    <scope>NUCLEOTIDE SEQUENCE [LARGE SCALE GENOMIC DNA]</scope>
    <source>
        <strain evidence="1">Alpha-2009</strain>
        <tissue evidence="1">Whole body</tissue>
    </source>
</reference>
<comment type="caution">
    <text evidence="1">The sequence shown here is derived from an EMBL/GenBank/DDBJ whole genome shotgun (WGS) entry which is preliminary data.</text>
</comment>
<protein>
    <recommendedName>
        <fullName evidence="3">Ribosomal protein S7</fullName>
    </recommendedName>
</protein>
<gene>
    <name evidence="1" type="ORF">PUN28_000636</name>
</gene>
<organism evidence="1 2">
    <name type="scientific">Cardiocondyla obscurior</name>
    <dbReference type="NCBI Taxonomy" id="286306"/>
    <lineage>
        <taxon>Eukaryota</taxon>
        <taxon>Metazoa</taxon>
        <taxon>Ecdysozoa</taxon>
        <taxon>Arthropoda</taxon>
        <taxon>Hexapoda</taxon>
        <taxon>Insecta</taxon>
        <taxon>Pterygota</taxon>
        <taxon>Neoptera</taxon>
        <taxon>Endopterygota</taxon>
        <taxon>Hymenoptera</taxon>
        <taxon>Apocrita</taxon>
        <taxon>Aculeata</taxon>
        <taxon>Formicoidea</taxon>
        <taxon>Formicidae</taxon>
        <taxon>Myrmicinae</taxon>
        <taxon>Cardiocondyla</taxon>
    </lineage>
</organism>
<accession>A0AAW2H0E9</accession>
<evidence type="ECO:0008006" key="3">
    <source>
        <dbReference type="Google" id="ProtNLM"/>
    </source>
</evidence>
<proteinExistence type="predicted"/>
<name>A0AAW2H0E9_9HYME</name>
<keyword evidence="2" id="KW-1185">Reference proteome</keyword>
<evidence type="ECO:0000313" key="2">
    <source>
        <dbReference type="Proteomes" id="UP001430953"/>
    </source>
</evidence>
<dbReference type="Proteomes" id="UP001430953">
    <property type="component" value="Unassembled WGS sequence"/>
</dbReference>
<dbReference type="AlphaFoldDB" id="A0AAW2H0E9"/>
<dbReference type="EMBL" id="JADYXP020000001">
    <property type="protein sequence ID" value="KAL0133024.1"/>
    <property type="molecule type" value="Genomic_DNA"/>
</dbReference>